<keyword evidence="2" id="KW-1185">Reference proteome</keyword>
<dbReference type="CDD" id="cd09727">
    <property type="entry name" value="Cas6_I-E"/>
    <property type="match status" value="1"/>
</dbReference>
<accession>A0A4R3VRK9</accession>
<dbReference type="SMART" id="SM01101">
    <property type="entry name" value="CRISPR_assoc"/>
    <property type="match status" value="1"/>
</dbReference>
<dbReference type="NCBIfam" id="TIGR01907">
    <property type="entry name" value="casE_Cse3"/>
    <property type="match status" value="1"/>
</dbReference>
<dbReference type="RefSeq" id="WP_132453878.1">
    <property type="nucleotide sequence ID" value="NZ_JAWIZJ010000002.1"/>
</dbReference>
<comment type="caution">
    <text evidence="1">The sequence shown here is derived from an EMBL/GenBank/DDBJ whole genome shotgun (WGS) entry which is preliminary data.</text>
</comment>
<dbReference type="Pfam" id="PF08798">
    <property type="entry name" value="CRISPR_assoc"/>
    <property type="match status" value="1"/>
</dbReference>
<sequence length="215" mass="24532">MFFSRITLQLDKLPHVMAEKRLHAGGYASHQWLWQLFPEQQQRSFLFREQAHETKSLFYLLSEQEPQVNHNLFQVETKPYRPQWHNGMALAFSLRANPVVTREGKRSDVLMDASHQGKVAGLAGAELWRHQQQRAHDWLVRQGENGGFSVSGCRVDGYQRHRLNKPGQASAIMFSSVDYDGVLHITDVERFAIAVRQGLGKSKALGCGLLLLKRA</sequence>
<name>A0A4R3VRK9_9GAMM</name>
<reference evidence="1 2" key="1">
    <citation type="submission" date="2019-03" db="EMBL/GenBank/DDBJ databases">
        <title>Genomic Encyclopedia of Type Strains, Phase IV (KMG-IV): sequencing the most valuable type-strain genomes for metagenomic binning, comparative biology and taxonomic classification.</title>
        <authorList>
            <person name="Goeker M."/>
        </authorList>
    </citation>
    <scope>NUCLEOTIDE SEQUENCE [LARGE SCALE GENOMIC DNA]</scope>
    <source>
        <strain evidence="1 2">DSM 16730</strain>
    </source>
</reference>
<dbReference type="InterPro" id="IPR010179">
    <property type="entry name" value="CRISPR-assoc_prot_Cse3"/>
</dbReference>
<dbReference type="AlphaFoldDB" id="A0A4R3VRK9"/>
<dbReference type="Gene3D" id="3.30.70.1210">
    <property type="entry name" value="Crispr-associated protein, domain 2"/>
    <property type="match status" value="1"/>
</dbReference>
<dbReference type="OrthoDB" id="9795689at2"/>
<evidence type="ECO:0000313" key="2">
    <source>
        <dbReference type="Proteomes" id="UP000295433"/>
    </source>
</evidence>
<proteinExistence type="predicted"/>
<evidence type="ECO:0000313" key="1">
    <source>
        <dbReference type="EMBL" id="TCV07557.1"/>
    </source>
</evidence>
<dbReference type="Gene3D" id="3.30.70.1200">
    <property type="entry name" value="Crispr-associated protein, domain 1"/>
    <property type="match status" value="1"/>
</dbReference>
<gene>
    <name evidence="1" type="ORF">EDC54_102113</name>
</gene>
<dbReference type="EMBL" id="SMBY01000002">
    <property type="protein sequence ID" value="TCV07557.1"/>
    <property type="molecule type" value="Genomic_DNA"/>
</dbReference>
<dbReference type="SUPFAM" id="SSF117987">
    <property type="entry name" value="CRISPR-associated protein"/>
    <property type="match status" value="2"/>
</dbReference>
<organism evidence="1 2">
    <name type="scientific">Samsonia erythrinae</name>
    <dbReference type="NCBI Taxonomy" id="160434"/>
    <lineage>
        <taxon>Bacteria</taxon>
        <taxon>Pseudomonadati</taxon>
        <taxon>Pseudomonadota</taxon>
        <taxon>Gammaproteobacteria</taxon>
        <taxon>Enterobacterales</taxon>
        <taxon>Pectobacteriaceae</taxon>
        <taxon>Samsonia</taxon>
    </lineage>
</organism>
<protein>
    <submittedName>
        <fullName evidence="1">CRISPR system Cascade subunit CasE</fullName>
    </submittedName>
</protein>
<dbReference type="Proteomes" id="UP000295433">
    <property type="component" value="Unassembled WGS sequence"/>
</dbReference>